<dbReference type="Pfam" id="PF00668">
    <property type="entry name" value="Condensation"/>
    <property type="match status" value="1"/>
</dbReference>
<dbReference type="PANTHER" id="PTHR45527">
    <property type="entry name" value="NONRIBOSOMAL PEPTIDE SYNTHETASE"/>
    <property type="match status" value="1"/>
</dbReference>
<evidence type="ECO:0000313" key="3">
    <source>
        <dbReference type="Proteomes" id="UP000054537"/>
    </source>
</evidence>
<dbReference type="GO" id="GO:0043041">
    <property type="term" value="P:amino acid activation for nonribosomal peptide biosynthetic process"/>
    <property type="evidence" value="ECO:0007669"/>
    <property type="project" value="TreeGrafter"/>
</dbReference>
<dbReference type="OrthoDB" id="5194982at2"/>
<proteinExistence type="predicted"/>
<dbReference type="Gene3D" id="3.30.559.10">
    <property type="entry name" value="Chloramphenicol acetyltransferase-like domain"/>
    <property type="match status" value="1"/>
</dbReference>
<evidence type="ECO:0000259" key="1">
    <source>
        <dbReference type="Pfam" id="PF00668"/>
    </source>
</evidence>
<dbReference type="GO" id="GO:0005829">
    <property type="term" value="C:cytosol"/>
    <property type="evidence" value="ECO:0007669"/>
    <property type="project" value="TreeGrafter"/>
</dbReference>
<sequence>MDQTLTPHRRTAVRFTGDRHGTAALTWGQREIWELFQKPGARRCHYNYGRVYAVPGGRGVEDVCAALRVLVERYEALRTTVRCAADGEPRQVLAADGELTLEIYEADVRETGSFAEMVRVDYLGHSFGDEDWPLRVAVICGAGKPAFIVLMVSHLAVDRGGLDVVSRALSRLLAGAEPSPAGRHPLDLAADEESPRGRLIAERAAAYWRRTLMATAPMRFPPQRKGSRPGWPAVELESAAMAVAASAIAREQRTSPMAVILAAVAGFLHRWTGNETVVVQLISANRPSAGLRDMVGTTVQRALFAVDCSGTTLHELVRRTWAGMTLANRHGRYPPQMIQAVLDEVEHDRGLGAEVHCFVNNFARFDTAGHADGATPRRLRESAAWPIPRGLSLEIRDSAVGLRLNLITDPRLVAADGARALLCAVEELLTRGVRSDFALDEVAVHAEANEGQG</sequence>
<accession>A0A0A6UQ56</accession>
<dbReference type="STRING" id="1869.MB27_05300"/>
<comment type="caution">
    <text evidence="2">The sequence shown here is derived from an EMBL/GenBank/DDBJ whole genome shotgun (WGS) entry which is preliminary data.</text>
</comment>
<dbReference type="eggNOG" id="COG1020">
    <property type="taxonomic scope" value="Bacteria"/>
</dbReference>
<reference evidence="2 3" key="1">
    <citation type="submission" date="2014-10" db="EMBL/GenBank/DDBJ databases">
        <title>Draft genome sequence of Actinoplanes utahensis NRRL 12052.</title>
        <authorList>
            <person name="Velasco-Bucheli B."/>
            <person name="del Cerro C."/>
            <person name="Hormigo D."/>
            <person name="Garcia J.L."/>
            <person name="Acebal C."/>
            <person name="Arroyo M."/>
            <person name="de la Mata I."/>
        </authorList>
    </citation>
    <scope>NUCLEOTIDE SEQUENCE [LARGE SCALE GENOMIC DNA]</scope>
    <source>
        <strain evidence="2 3">NRRL 12052</strain>
    </source>
</reference>
<dbReference type="InterPro" id="IPR001242">
    <property type="entry name" value="Condensation_dom"/>
</dbReference>
<dbReference type="SUPFAM" id="SSF52777">
    <property type="entry name" value="CoA-dependent acyltransferases"/>
    <property type="match status" value="2"/>
</dbReference>
<dbReference type="PANTHER" id="PTHR45527:SF1">
    <property type="entry name" value="FATTY ACID SYNTHASE"/>
    <property type="match status" value="1"/>
</dbReference>
<feature type="domain" description="Condensation" evidence="1">
    <location>
        <begin position="21"/>
        <end position="344"/>
    </location>
</feature>
<keyword evidence="3" id="KW-1185">Reference proteome</keyword>
<gene>
    <name evidence="2" type="ORF">MB27_05300</name>
</gene>
<dbReference type="GO" id="GO:0031177">
    <property type="term" value="F:phosphopantetheine binding"/>
    <property type="evidence" value="ECO:0007669"/>
    <property type="project" value="TreeGrafter"/>
</dbReference>
<protein>
    <recommendedName>
        <fullName evidence="1">Condensation domain-containing protein</fullName>
    </recommendedName>
</protein>
<dbReference type="Proteomes" id="UP000054537">
    <property type="component" value="Unassembled WGS sequence"/>
</dbReference>
<name>A0A0A6UQ56_ACTUT</name>
<dbReference type="GO" id="GO:0047527">
    <property type="term" value="F:2,3-dihydroxybenzoate-serine ligase activity"/>
    <property type="evidence" value="ECO:0007669"/>
    <property type="project" value="TreeGrafter"/>
</dbReference>
<dbReference type="GO" id="GO:0009366">
    <property type="term" value="C:enterobactin synthetase complex"/>
    <property type="evidence" value="ECO:0007669"/>
    <property type="project" value="TreeGrafter"/>
</dbReference>
<dbReference type="EMBL" id="JRTT01000005">
    <property type="protein sequence ID" value="KHD78265.1"/>
    <property type="molecule type" value="Genomic_DNA"/>
</dbReference>
<dbReference type="InterPro" id="IPR023213">
    <property type="entry name" value="CAT-like_dom_sf"/>
</dbReference>
<dbReference type="GO" id="GO:0009239">
    <property type="term" value="P:enterobactin biosynthetic process"/>
    <property type="evidence" value="ECO:0007669"/>
    <property type="project" value="TreeGrafter"/>
</dbReference>
<evidence type="ECO:0000313" key="2">
    <source>
        <dbReference type="EMBL" id="KHD78265.1"/>
    </source>
</evidence>
<dbReference type="GO" id="GO:0008610">
    <property type="term" value="P:lipid biosynthetic process"/>
    <property type="evidence" value="ECO:0007669"/>
    <property type="project" value="UniProtKB-ARBA"/>
</dbReference>
<dbReference type="Gene3D" id="3.30.559.30">
    <property type="entry name" value="Nonribosomal peptide synthetase, condensation domain"/>
    <property type="match status" value="1"/>
</dbReference>
<organism evidence="2 3">
    <name type="scientific">Actinoplanes utahensis</name>
    <dbReference type="NCBI Taxonomy" id="1869"/>
    <lineage>
        <taxon>Bacteria</taxon>
        <taxon>Bacillati</taxon>
        <taxon>Actinomycetota</taxon>
        <taxon>Actinomycetes</taxon>
        <taxon>Micromonosporales</taxon>
        <taxon>Micromonosporaceae</taxon>
        <taxon>Actinoplanes</taxon>
    </lineage>
</organism>
<dbReference type="RefSeq" id="WP_043522921.1">
    <property type="nucleotide sequence ID" value="NZ_BAABKU010000002.1"/>
</dbReference>
<dbReference type="AlphaFoldDB" id="A0A0A6UQ56"/>